<evidence type="ECO:0000313" key="3">
    <source>
        <dbReference type="Proteomes" id="UP001239909"/>
    </source>
</evidence>
<dbReference type="EMBL" id="BSYI01000001">
    <property type="protein sequence ID" value="GMG80929.1"/>
    <property type="molecule type" value="Genomic_DNA"/>
</dbReference>
<dbReference type="RefSeq" id="WP_285669552.1">
    <property type="nucleotide sequence ID" value="NZ_BSYI01000001.1"/>
</dbReference>
<sequence length="409" mass="44370">MQRDPNWSAELAEQVLAEIAADEGPITPLVFVPTGEGARDLTLAEPGPEGVLTAGSDLIDFIELELDENAAYTFLSLGRTTEGVAETQIFIIDDEGYPLVAIDGNDLAVEQDGTDTIWQFRPGYTGTYYLSIAFDNPENTGDYGIAALGNFGELDEDTGNIAPVVVDDVIATERFVASVLPVLSTDFDEDGDQLEVIEIFERSFADSEETIPIQGFAAVVDGEIIYRSPGSFTGSTTFGYTVSDGNGGTDTGVVVIEVSEGLPVAEGEATRSEAQRIAYLYEAGLNRNGNIDTEGLNFWIDANQTFTLVQIANFFIESDEFAASFGDPDTLSDEDFVRTLYENVLNREADQEGFDFWFNAFQDPEIFNGDRGLLLLGFTDSGENLIGSPEVAEIVYTDADSDGSFEWVV</sequence>
<dbReference type="Gene3D" id="2.60.40.2810">
    <property type="match status" value="1"/>
</dbReference>
<organism evidence="2 3">
    <name type="scientific">Paralimibaculum aggregatum</name>
    <dbReference type="NCBI Taxonomy" id="3036245"/>
    <lineage>
        <taxon>Bacteria</taxon>
        <taxon>Pseudomonadati</taxon>
        <taxon>Pseudomonadota</taxon>
        <taxon>Alphaproteobacteria</taxon>
        <taxon>Rhodobacterales</taxon>
        <taxon>Paracoccaceae</taxon>
        <taxon>Paralimibaculum</taxon>
    </lineage>
</organism>
<feature type="domain" description="DUF4214" evidence="1">
    <location>
        <begin position="312"/>
        <end position="384"/>
    </location>
</feature>
<dbReference type="InterPro" id="IPR038255">
    <property type="entry name" value="PBS_linker_sf"/>
</dbReference>
<dbReference type="Pfam" id="PF17963">
    <property type="entry name" value="Big_9"/>
    <property type="match status" value="1"/>
</dbReference>
<evidence type="ECO:0000313" key="2">
    <source>
        <dbReference type="EMBL" id="GMG80929.1"/>
    </source>
</evidence>
<comment type="caution">
    <text evidence="2">The sequence shown here is derived from an EMBL/GenBank/DDBJ whole genome shotgun (WGS) entry which is preliminary data.</text>
</comment>
<proteinExistence type="predicted"/>
<protein>
    <recommendedName>
        <fullName evidence="1">DUF4214 domain-containing protein</fullName>
    </recommendedName>
</protein>
<evidence type="ECO:0000259" key="1">
    <source>
        <dbReference type="Pfam" id="PF13946"/>
    </source>
</evidence>
<dbReference type="InterPro" id="IPR025282">
    <property type="entry name" value="DUF4214"/>
</dbReference>
<gene>
    <name evidence="2" type="ORF">LNKW23_01410</name>
</gene>
<dbReference type="Proteomes" id="UP001239909">
    <property type="component" value="Unassembled WGS sequence"/>
</dbReference>
<dbReference type="Pfam" id="PF13946">
    <property type="entry name" value="DUF4214"/>
    <property type="match status" value="1"/>
</dbReference>
<dbReference type="Gene3D" id="1.10.3130.20">
    <property type="entry name" value="Phycobilisome linker domain"/>
    <property type="match status" value="1"/>
</dbReference>
<reference evidence="2 3" key="1">
    <citation type="submission" date="2023-04" db="EMBL/GenBank/DDBJ databases">
        <title>Marinoamorphus aggregata gen. nov., sp. Nov., isolate from tissue of brittle star Ophioplocus japonicus.</title>
        <authorList>
            <person name="Kawano K."/>
            <person name="Sawayama S."/>
            <person name="Nakagawa S."/>
        </authorList>
    </citation>
    <scope>NUCLEOTIDE SEQUENCE [LARGE SCALE GENOMIC DNA]</scope>
    <source>
        <strain evidence="2 3">NKW23</strain>
    </source>
</reference>
<accession>A0ABQ6LC16</accession>
<keyword evidence="3" id="KW-1185">Reference proteome</keyword>
<name>A0ABQ6LC16_9RHOB</name>